<dbReference type="CDD" id="cd18870">
    <property type="entry name" value="NUDIX_AcylCoAdiphos_Nudt19"/>
    <property type="match status" value="1"/>
</dbReference>
<dbReference type="eggNOG" id="KOG3904">
    <property type="taxonomic scope" value="Eukaryota"/>
</dbReference>
<name>T1K7V3_TETUR</name>
<evidence type="ECO:0000256" key="1">
    <source>
        <dbReference type="ARBA" id="ARBA00001936"/>
    </source>
</evidence>
<protein>
    <recommendedName>
        <fullName evidence="8">Nudix hydrolase domain-containing protein</fullName>
    </recommendedName>
</protein>
<dbReference type="Gene3D" id="3.90.79.10">
    <property type="entry name" value="Nucleoside Triphosphate Pyrophosphohydrolase"/>
    <property type="match status" value="1"/>
</dbReference>
<dbReference type="EnsemblMetazoa" id="tetur06g05670.1">
    <property type="protein sequence ID" value="tetur06g05670.1"/>
    <property type="gene ID" value="tetur06g05670"/>
</dbReference>
<dbReference type="InterPro" id="IPR039121">
    <property type="entry name" value="NUDT19"/>
</dbReference>
<dbReference type="PANTHER" id="PTHR12318">
    <property type="entry name" value="TESTOSTERONE-REGULATED PROTEIN RP2"/>
    <property type="match status" value="1"/>
</dbReference>
<dbReference type="Proteomes" id="UP000015104">
    <property type="component" value="Unassembled WGS sequence"/>
</dbReference>
<proteinExistence type="inferred from homology"/>
<keyword evidence="5" id="KW-0378">Hydrolase</keyword>
<reference evidence="9" key="2">
    <citation type="submission" date="2015-06" db="UniProtKB">
        <authorList>
            <consortium name="EnsemblMetazoa"/>
        </authorList>
    </citation>
    <scope>IDENTIFICATION</scope>
</reference>
<dbReference type="InterPro" id="IPR015797">
    <property type="entry name" value="NUDIX_hydrolase-like_dom_sf"/>
</dbReference>
<evidence type="ECO:0000256" key="3">
    <source>
        <dbReference type="ARBA" id="ARBA00005582"/>
    </source>
</evidence>
<evidence type="ECO:0000256" key="6">
    <source>
        <dbReference type="ARBA" id="ARBA00022842"/>
    </source>
</evidence>
<keyword evidence="6" id="KW-0460">Magnesium</keyword>
<evidence type="ECO:0000313" key="10">
    <source>
        <dbReference type="Proteomes" id="UP000015104"/>
    </source>
</evidence>
<evidence type="ECO:0000256" key="5">
    <source>
        <dbReference type="ARBA" id="ARBA00022801"/>
    </source>
</evidence>
<dbReference type="OrthoDB" id="1695362at2759"/>
<keyword evidence="10" id="KW-1185">Reference proteome</keyword>
<feature type="domain" description="Nudix hydrolase" evidence="8">
    <location>
        <begin position="39"/>
        <end position="271"/>
    </location>
</feature>
<dbReference type="PANTHER" id="PTHR12318:SF0">
    <property type="entry name" value="ACYL-COENZYME A DIPHOSPHATASE NUDT19"/>
    <property type="match status" value="1"/>
</dbReference>
<keyword evidence="4" id="KW-0479">Metal-binding</keyword>
<dbReference type="GO" id="GO:0005739">
    <property type="term" value="C:mitochondrion"/>
    <property type="evidence" value="ECO:0007669"/>
    <property type="project" value="TreeGrafter"/>
</dbReference>
<evidence type="ECO:0000256" key="4">
    <source>
        <dbReference type="ARBA" id="ARBA00022723"/>
    </source>
</evidence>
<dbReference type="GO" id="GO:0016818">
    <property type="term" value="F:hydrolase activity, acting on acid anhydrides, in phosphorus-containing anhydrides"/>
    <property type="evidence" value="ECO:0007669"/>
    <property type="project" value="InterPro"/>
</dbReference>
<dbReference type="GO" id="GO:0046872">
    <property type="term" value="F:metal ion binding"/>
    <property type="evidence" value="ECO:0007669"/>
    <property type="project" value="UniProtKB-KW"/>
</dbReference>
<reference evidence="10" key="1">
    <citation type="submission" date="2011-08" db="EMBL/GenBank/DDBJ databases">
        <authorList>
            <person name="Rombauts S."/>
        </authorList>
    </citation>
    <scope>NUCLEOTIDE SEQUENCE</scope>
    <source>
        <strain evidence="10">London</strain>
    </source>
</reference>
<dbReference type="AlphaFoldDB" id="T1K7V3"/>
<evidence type="ECO:0000256" key="2">
    <source>
        <dbReference type="ARBA" id="ARBA00001946"/>
    </source>
</evidence>
<organism evidence="9 10">
    <name type="scientific">Tetranychus urticae</name>
    <name type="common">Two-spotted spider mite</name>
    <dbReference type="NCBI Taxonomy" id="32264"/>
    <lineage>
        <taxon>Eukaryota</taxon>
        <taxon>Metazoa</taxon>
        <taxon>Ecdysozoa</taxon>
        <taxon>Arthropoda</taxon>
        <taxon>Chelicerata</taxon>
        <taxon>Arachnida</taxon>
        <taxon>Acari</taxon>
        <taxon>Acariformes</taxon>
        <taxon>Trombidiformes</taxon>
        <taxon>Prostigmata</taxon>
        <taxon>Eleutherengona</taxon>
        <taxon>Raphignathae</taxon>
        <taxon>Tetranychoidea</taxon>
        <taxon>Tetranychidae</taxon>
        <taxon>Tetranychus</taxon>
    </lineage>
</organism>
<dbReference type="InterPro" id="IPR000086">
    <property type="entry name" value="NUDIX_hydrolase_dom"/>
</dbReference>
<dbReference type="STRING" id="32264.T1K7V3"/>
<gene>
    <name evidence="9" type="primary">107360959</name>
</gene>
<evidence type="ECO:0000256" key="7">
    <source>
        <dbReference type="ARBA" id="ARBA00023211"/>
    </source>
</evidence>
<comment type="cofactor">
    <cofactor evidence="2">
        <name>Mg(2+)</name>
        <dbReference type="ChEBI" id="CHEBI:18420"/>
    </cofactor>
</comment>
<dbReference type="EMBL" id="CAEY01001813">
    <property type="status" value="NOT_ANNOTATED_CDS"/>
    <property type="molecule type" value="Genomic_DNA"/>
</dbReference>
<keyword evidence="7" id="KW-0464">Manganese</keyword>
<comment type="similarity">
    <text evidence="3">Belongs to the Nudix hydrolase family.</text>
</comment>
<dbReference type="KEGG" id="tut:107360959"/>
<evidence type="ECO:0000313" key="9">
    <source>
        <dbReference type="EnsemblMetazoa" id="tetur06g05670.1"/>
    </source>
</evidence>
<accession>T1K7V3</accession>
<sequence>MAWREAATLIVAARSANTSLKSSIGPVLKNTSSAVDKKTYGDDRSTKIHADYGVLMAKRSNRSSFMASTYVFPGGVVDPSDYSSKWWSLFDKLGYQKDNLIKTMSSRVCAPRPPMITHPISSNHNDGLIPDIALRITAIREAFEETGLLILVDPQSKPEESPKKLLDDNFNEELLDWRSRIRQNGEAFIEMCHRFKKIPNIWSLYEWWNWATPKLEGPKRFDTMFYIHFADYQSKVILDNTEVTNFKWATPKEILQEFAEKKIILAPPQVFELGRIANFDNLTDLQKFSVDREKQSVEKWLPVLIKHPKGREVYLPGDILYPDDPETDLELINDQNESELMNSGVTINRIRSHENSFTYISNYKTYGHLKPIFIT</sequence>
<comment type="cofactor">
    <cofactor evidence="1">
        <name>Mn(2+)</name>
        <dbReference type="ChEBI" id="CHEBI:29035"/>
    </cofactor>
</comment>
<dbReference type="HOGENOM" id="CLU_059078_1_0_1"/>
<dbReference type="OMA" id="WSIWRTP"/>
<evidence type="ECO:0000259" key="8">
    <source>
        <dbReference type="PROSITE" id="PS51462"/>
    </source>
</evidence>
<dbReference type="PROSITE" id="PS51462">
    <property type="entry name" value="NUDIX"/>
    <property type="match status" value="1"/>
</dbReference>
<dbReference type="SUPFAM" id="SSF55811">
    <property type="entry name" value="Nudix"/>
    <property type="match status" value="1"/>
</dbReference>